<dbReference type="Pfam" id="PF13855">
    <property type="entry name" value="LRR_8"/>
    <property type="match status" value="1"/>
</dbReference>
<organism evidence="5 6">
    <name type="scientific">Branchiostoma lanceolatum</name>
    <name type="common">Common lancelet</name>
    <name type="synonym">Amphioxus lanceolatum</name>
    <dbReference type="NCBI Taxonomy" id="7740"/>
    <lineage>
        <taxon>Eukaryota</taxon>
        <taxon>Metazoa</taxon>
        <taxon>Chordata</taxon>
        <taxon>Cephalochordata</taxon>
        <taxon>Leptocardii</taxon>
        <taxon>Amphioxiformes</taxon>
        <taxon>Branchiostomatidae</taxon>
        <taxon>Branchiostoma</taxon>
    </lineage>
</organism>
<protein>
    <submittedName>
        <fullName evidence="5">LRRTM2 protein</fullName>
    </submittedName>
</protein>
<evidence type="ECO:0000313" key="6">
    <source>
        <dbReference type="Proteomes" id="UP000838412"/>
    </source>
</evidence>
<keyword evidence="6" id="KW-1185">Reference proteome</keyword>
<keyword evidence="4" id="KW-0732">Signal</keyword>
<reference evidence="5" key="1">
    <citation type="submission" date="2022-01" db="EMBL/GenBank/DDBJ databases">
        <authorList>
            <person name="Braso-Vives M."/>
        </authorList>
    </citation>
    <scope>NUCLEOTIDE SEQUENCE</scope>
</reference>
<dbReference type="Proteomes" id="UP000838412">
    <property type="component" value="Chromosome 16"/>
</dbReference>
<dbReference type="EMBL" id="OV696701">
    <property type="protein sequence ID" value="CAH1248565.1"/>
    <property type="molecule type" value="Genomic_DNA"/>
</dbReference>
<evidence type="ECO:0000256" key="4">
    <source>
        <dbReference type="SAM" id="SignalP"/>
    </source>
</evidence>
<feature type="chain" id="PRO_5035473411" evidence="4">
    <location>
        <begin position="21"/>
        <end position="909"/>
    </location>
</feature>
<feature type="region of interest" description="Disordered" evidence="3">
    <location>
        <begin position="451"/>
        <end position="483"/>
    </location>
</feature>
<dbReference type="Gene3D" id="3.80.10.10">
    <property type="entry name" value="Ribonuclease Inhibitor"/>
    <property type="match status" value="1"/>
</dbReference>
<evidence type="ECO:0000256" key="3">
    <source>
        <dbReference type="SAM" id="MobiDB-lite"/>
    </source>
</evidence>
<dbReference type="OrthoDB" id="1600340at2759"/>
<keyword evidence="1" id="KW-0433">Leucine-rich repeat</keyword>
<dbReference type="SMART" id="SM00369">
    <property type="entry name" value="LRR_TYP"/>
    <property type="match status" value="5"/>
</dbReference>
<sequence>MLFLLLLAAACAASNGPVFSQCKRAGWRTCVPYTADRPMLFSKMASSACVMCEVFNEDVASGSPFSILGKVGSVAVRGYPFHVLSAKKLLPLEYLSVFTLALIDAKITDVENNTFAAFSNLGKLSLDSNRLTNVKQTWFAGLEKLLMLNLFNNNIRKIEPLAFVHLTSLNVLNLDNNLLQVVDPSWLFGLKGSLTLYLRSNAIDSISPGSFQHLQLTWLDLRGNDLSCLDGEVLSGQYSLSMLHVSSGMLSSVHGAMPIGIMWSLDRLANVFRASVTMVVEVSHFLFCARHNGHELSFGWMFDSSNNVPGNRDFGAVNPGRSCGDLDTLLSTMSIQAPVVVLATIGSRADKLVPNTLEQCRKVWEYDGGIAVGLVENSIFRLVSMDKENTTSEGVAMTFVQTQDKLSTPESDSIQKHTNTAQNNITCIILNRSEHKKLFFTIAPVQRQTNTTSTSYRTDIDPSSSLAPYSETTQKGHTFSTPWGHSTLQMDSTPGQDLEVPPAAGHVLIAVIVPAVVVLVLSSLGVLIWKVCAARLNSEDKRAGDDAHIWTIPPGVAFPGLLRSASFPACSDRMGSDDVASCRSLPAVLHSIELTYSEIPDDVAAAQRPLPSLPHVYSEIPDNVASAQRPLPGIPHVYCQIPDDVISDMVRSASLPARTRRDAPDDAVSCRSLPAVLKSMEPSYSQIPDHLAVAQRPLPALPRAYWEFPDHETTVQCPCPAPSHTYSEIPDDEDSGLMPFYADAADFSLHVVRNRRTNQRAFRDNTATSNRHLSGISFATYGLTGQTNAQRNIFYTNTTEVEGIRAHRHLRTRNTSRRGSLPLLTLPNTYWPWEIPGDGTRNTPRRAPLSLLTLPNTYWPWEIPAERTRNTQQHASLSTLPNTYWPWEKPGEGTRNTPRRGSLPLLSGQ</sequence>
<dbReference type="InterPro" id="IPR001611">
    <property type="entry name" value="Leu-rich_rpt"/>
</dbReference>
<proteinExistence type="predicted"/>
<evidence type="ECO:0000256" key="1">
    <source>
        <dbReference type="ARBA" id="ARBA00022614"/>
    </source>
</evidence>
<accession>A0A8J9Z6I0</accession>
<dbReference type="PROSITE" id="PS51450">
    <property type="entry name" value="LRR"/>
    <property type="match status" value="1"/>
</dbReference>
<feature type="region of interest" description="Disordered" evidence="3">
    <location>
        <begin position="881"/>
        <end position="909"/>
    </location>
</feature>
<dbReference type="InterPro" id="IPR003591">
    <property type="entry name" value="Leu-rich_rpt_typical-subtyp"/>
</dbReference>
<dbReference type="FunFam" id="3.80.10.10:FF:001023">
    <property type="entry name" value="Uncharacterized protein"/>
    <property type="match status" value="1"/>
</dbReference>
<dbReference type="InterPro" id="IPR032675">
    <property type="entry name" value="LRR_dom_sf"/>
</dbReference>
<evidence type="ECO:0000256" key="2">
    <source>
        <dbReference type="ARBA" id="ARBA00022737"/>
    </source>
</evidence>
<evidence type="ECO:0000313" key="5">
    <source>
        <dbReference type="EMBL" id="CAH1248565.1"/>
    </source>
</evidence>
<name>A0A8J9Z6I0_BRALA</name>
<dbReference type="PANTHER" id="PTHR24366">
    <property type="entry name" value="IG(IMMUNOGLOBULIN) AND LRR(LEUCINE RICH REPEAT) DOMAINS"/>
    <property type="match status" value="1"/>
</dbReference>
<keyword evidence="2" id="KW-0677">Repeat</keyword>
<dbReference type="PANTHER" id="PTHR24366:SF167">
    <property type="match status" value="1"/>
</dbReference>
<dbReference type="SUPFAM" id="SSF52058">
    <property type="entry name" value="L domain-like"/>
    <property type="match status" value="1"/>
</dbReference>
<gene>
    <name evidence="5" type="primary">LRRTM2</name>
    <name evidence="5" type="ORF">BLAG_LOCUS9888</name>
</gene>
<dbReference type="AlphaFoldDB" id="A0A8J9Z6I0"/>
<feature type="signal peptide" evidence="4">
    <location>
        <begin position="1"/>
        <end position="20"/>
    </location>
</feature>